<dbReference type="RefSeq" id="WP_064105546.1">
    <property type="nucleotide sequence ID" value="NZ_LXSH01000016.1"/>
</dbReference>
<keyword evidence="4 9" id="KW-0456">Lyase</keyword>
<evidence type="ECO:0000256" key="4">
    <source>
        <dbReference type="ARBA" id="ARBA00023239"/>
    </source>
</evidence>
<organism evidence="11 12">
    <name type="scientific">Eikenella corrodens</name>
    <dbReference type="NCBI Taxonomy" id="539"/>
    <lineage>
        <taxon>Bacteria</taxon>
        <taxon>Pseudomonadati</taxon>
        <taxon>Pseudomonadota</taxon>
        <taxon>Betaproteobacteria</taxon>
        <taxon>Neisseriales</taxon>
        <taxon>Neisseriaceae</taxon>
        <taxon>Eikenella</taxon>
    </lineage>
</organism>
<dbReference type="Proteomes" id="UP000078103">
    <property type="component" value="Unassembled WGS sequence"/>
</dbReference>
<name>A0A1A9RRC3_EIKCO</name>
<gene>
    <name evidence="11" type="ORF">A7P89_04550</name>
</gene>
<evidence type="ECO:0000256" key="1">
    <source>
        <dbReference type="ARBA" id="ARBA00004772"/>
    </source>
</evidence>
<protein>
    <recommendedName>
        <fullName evidence="7 9">Uroporphyrinogen-III synthase</fullName>
        <ecNumber evidence="3 9">4.2.1.75</ecNumber>
    </recommendedName>
</protein>
<dbReference type="InterPro" id="IPR036108">
    <property type="entry name" value="4pyrrol_syn_uPrphyn_synt_sf"/>
</dbReference>
<keyword evidence="5 9" id="KW-0627">Porphyrin biosynthesis</keyword>
<dbReference type="AlphaFoldDB" id="A0A1A9RRC3"/>
<dbReference type="GO" id="GO:0006780">
    <property type="term" value="P:uroporphyrinogen III biosynthetic process"/>
    <property type="evidence" value="ECO:0007669"/>
    <property type="project" value="UniProtKB-UniRule"/>
</dbReference>
<evidence type="ECO:0000256" key="2">
    <source>
        <dbReference type="ARBA" id="ARBA00008133"/>
    </source>
</evidence>
<dbReference type="PANTHER" id="PTHR38042">
    <property type="entry name" value="UROPORPHYRINOGEN-III SYNTHASE, CHLOROPLASTIC"/>
    <property type="match status" value="1"/>
</dbReference>
<comment type="catalytic activity">
    <reaction evidence="8 9">
        <text>hydroxymethylbilane = uroporphyrinogen III + H2O</text>
        <dbReference type="Rhea" id="RHEA:18965"/>
        <dbReference type="ChEBI" id="CHEBI:15377"/>
        <dbReference type="ChEBI" id="CHEBI:57308"/>
        <dbReference type="ChEBI" id="CHEBI:57845"/>
        <dbReference type="EC" id="4.2.1.75"/>
    </reaction>
</comment>
<dbReference type="Pfam" id="PF02602">
    <property type="entry name" value="HEM4"/>
    <property type="match status" value="1"/>
</dbReference>
<comment type="caution">
    <text evidence="11">The sequence shown here is derived from an EMBL/GenBank/DDBJ whole genome shotgun (WGS) entry which is preliminary data.</text>
</comment>
<evidence type="ECO:0000256" key="3">
    <source>
        <dbReference type="ARBA" id="ARBA00013109"/>
    </source>
</evidence>
<sequence length="281" mass="29841">MNNPPALLIIRPANRIPADADLCRRTGWQPVPFPLIHIRPEANALAGLPTQLQQASAAVWISPTAVETALPLLSGSPSIPSTGLPENEPSSLLPNTQPNLPIFSGSLIASLPQPQIAVGSGTAKALQQAGFAHIVVPDNGHDSEAVLALPLWQCLNPGASVLIIRGREGRNTLPDTLCRRGFQVACADIYQRQPLTPDWALFAAAQPAAAWITSAEQVRLLFAAAPASLTQQLQSLLYFAHHPRIAEALSQAGAARIRLLSSAAELENALIAERQHLTQAT</sequence>
<dbReference type="UniPathway" id="UPA00251">
    <property type="reaction ID" value="UER00320"/>
</dbReference>
<evidence type="ECO:0000256" key="8">
    <source>
        <dbReference type="ARBA" id="ARBA00048617"/>
    </source>
</evidence>
<dbReference type="Gene3D" id="3.40.50.10090">
    <property type="match status" value="2"/>
</dbReference>
<dbReference type="PANTHER" id="PTHR38042:SF1">
    <property type="entry name" value="UROPORPHYRINOGEN-III SYNTHASE, CHLOROPLASTIC"/>
    <property type="match status" value="1"/>
</dbReference>
<feature type="domain" description="Tetrapyrrole biosynthesis uroporphyrinogen III synthase" evidence="10">
    <location>
        <begin position="20"/>
        <end position="256"/>
    </location>
</feature>
<dbReference type="InterPro" id="IPR039793">
    <property type="entry name" value="UROS/Hem4"/>
</dbReference>
<dbReference type="CDD" id="cd06578">
    <property type="entry name" value="HemD"/>
    <property type="match status" value="1"/>
</dbReference>
<proteinExistence type="inferred from homology"/>
<dbReference type="GO" id="GO:0004852">
    <property type="term" value="F:uroporphyrinogen-III synthase activity"/>
    <property type="evidence" value="ECO:0007669"/>
    <property type="project" value="UniProtKB-UniRule"/>
</dbReference>
<accession>A0A1A9RRC3</accession>
<evidence type="ECO:0000256" key="5">
    <source>
        <dbReference type="ARBA" id="ARBA00023244"/>
    </source>
</evidence>
<comment type="function">
    <text evidence="6 9">Catalyzes cyclization of the linear tetrapyrrole, hydroxymethylbilane, to the macrocyclic uroporphyrinogen III.</text>
</comment>
<evidence type="ECO:0000256" key="9">
    <source>
        <dbReference type="RuleBase" id="RU366031"/>
    </source>
</evidence>
<dbReference type="EMBL" id="LXSH01000016">
    <property type="protein sequence ID" value="OAM22437.1"/>
    <property type="molecule type" value="Genomic_DNA"/>
</dbReference>
<evidence type="ECO:0000313" key="12">
    <source>
        <dbReference type="Proteomes" id="UP000078103"/>
    </source>
</evidence>
<evidence type="ECO:0000259" key="10">
    <source>
        <dbReference type="Pfam" id="PF02602"/>
    </source>
</evidence>
<evidence type="ECO:0000256" key="7">
    <source>
        <dbReference type="ARBA" id="ARBA00040167"/>
    </source>
</evidence>
<dbReference type="InterPro" id="IPR003754">
    <property type="entry name" value="4pyrrol_synth_uPrphyn_synth"/>
</dbReference>
<evidence type="ECO:0000313" key="11">
    <source>
        <dbReference type="EMBL" id="OAM22437.1"/>
    </source>
</evidence>
<dbReference type="GO" id="GO:0006782">
    <property type="term" value="P:protoporphyrinogen IX biosynthetic process"/>
    <property type="evidence" value="ECO:0007669"/>
    <property type="project" value="UniProtKB-UniRule"/>
</dbReference>
<dbReference type="EC" id="4.2.1.75" evidence="3 9"/>
<dbReference type="SUPFAM" id="SSF69618">
    <property type="entry name" value="HemD-like"/>
    <property type="match status" value="1"/>
</dbReference>
<reference evidence="12" key="1">
    <citation type="submission" date="2016-05" db="EMBL/GenBank/DDBJ databases">
        <title>Draft genome of Corynebacterium afermentans subsp. afermentans LCDC 88199T.</title>
        <authorList>
            <person name="Bernier A.-M."/>
            <person name="Bernard K."/>
        </authorList>
    </citation>
    <scope>NUCLEOTIDE SEQUENCE [LARGE SCALE GENOMIC DNA]</scope>
    <source>
        <strain evidence="12">NML120819</strain>
    </source>
</reference>
<comment type="pathway">
    <text evidence="1 9">Porphyrin-containing compound metabolism; protoporphyrin-IX biosynthesis; coproporphyrinogen-III from 5-aminolevulinate: step 3/4.</text>
</comment>
<evidence type="ECO:0000256" key="6">
    <source>
        <dbReference type="ARBA" id="ARBA00037589"/>
    </source>
</evidence>
<comment type="similarity">
    <text evidence="2 9">Belongs to the uroporphyrinogen-III synthase family.</text>
</comment>